<accession>A0ABZ0RMA2</accession>
<gene>
    <name evidence="7" type="ORF">SH580_06445</name>
</gene>
<dbReference type="PROSITE" id="PS50022">
    <property type="entry name" value="FA58C_3"/>
    <property type="match status" value="1"/>
</dbReference>
<evidence type="ECO:0000313" key="7">
    <source>
        <dbReference type="EMBL" id="WPJ97346.1"/>
    </source>
</evidence>
<name>A0ABZ0RMA2_9BACT</name>
<dbReference type="SUPFAM" id="SSF49785">
    <property type="entry name" value="Galactose-binding domain-like"/>
    <property type="match status" value="2"/>
</dbReference>
<dbReference type="Proteomes" id="UP001324993">
    <property type="component" value="Chromosome"/>
</dbReference>
<dbReference type="InterPro" id="IPR017853">
    <property type="entry name" value="GH"/>
</dbReference>
<comment type="similarity">
    <text evidence="1">Belongs to the glycosyl hydrolase 29 family.</text>
</comment>
<proteinExistence type="inferred from homology"/>
<dbReference type="InterPro" id="IPR000933">
    <property type="entry name" value="Glyco_hydro_29"/>
</dbReference>
<dbReference type="Gene3D" id="3.20.20.80">
    <property type="entry name" value="Glycosidases"/>
    <property type="match status" value="1"/>
</dbReference>
<keyword evidence="8" id="KW-1185">Reference proteome</keyword>
<dbReference type="InterPro" id="IPR008979">
    <property type="entry name" value="Galactose-bd-like_sf"/>
</dbReference>
<dbReference type="SMART" id="SM00812">
    <property type="entry name" value="Alpha_L_fucos"/>
    <property type="match status" value="1"/>
</dbReference>
<evidence type="ECO:0000256" key="4">
    <source>
        <dbReference type="ARBA" id="ARBA00022801"/>
    </source>
</evidence>
<dbReference type="PANTHER" id="PTHR10030:SF37">
    <property type="entry name" value="ALPHA-L-FUCOSIDASE-RELATED"/>
    <property type="match status" value="1"/>
</dbReference>
<dbReference type="Pfam" id="PF13290">
    <property type="entry name" value="CHB_HEX_C_1"/>
    <property type="match status" value="1"/>
</dbReference>
<evidence type="ECO:0000256" key="5">
    <source>
        <dbReference type="ARBA" id="ARBA00023295"/>
    </source>
</evidence>
<organism evidence="7 8">
    <name type="scientific">Coraliomargarita algicola</name>
    <dbReference type="NCBI Taxonomy" id="3092156"/>
    <lineage>
        <taxon>Bacteria</taxon>
        <taxon>Pseudomonadati</taxon>
        <taxon>Verrucomicrobiota</taxon>
        <taxon>Opitutia</taxon>
        <taxon>Puniceicoccales</taxon>
        <taxon>Coraliomargaritaceae</taxon>
        <taxon>Coraliomargarita</taxon>
    </lineage>
</organism>
<dbReference type="Pfam" id="PF00754">
    <property type="entry name" value="F5_F8_type_C"/>
    <property type="match status" value="1"/>
</dbReference>
<evidence type="ECO:0000256" key="1">
    <source>
        <dbReference type="ARBA" id="ARBA00007951"/>
    </source>
</evidence>
<feature type="domain" description="F5/8 type C" evidence="6">
    <location>
        <begin position="537"/>
        <end position="690"/>
    </location>
</feature>
<keyword evidence="4" id="KW-0378">Hydrolase</keyword>
<evidence type="ECO:0000256" key="2">
    <source>
        <dbReference type="ARBA" id="ARBA00012662"/>
    </source>
</evidence>
<reference evidence="7 8" key="1">
    <citation type="submission" date="2023-11" db="EMBL/GenBank/DDBJ databases">
        <title>Coraliomargarita sp. nov., isolated from marine algae.</title>
        <authorList>
            <person name="Lee J.K."/>
            <person name="Baek J.H."/>
            <person name="Kim J.M."/>
            <person name="Choi D.G."/>
            <person name="Jeon C.O."/>
        </authorList>
    </citation>
    <scope>NUCLEOTIDE SEQUENCE [LARGE SCALE GENOMIC DNA]</scope>
    <source>
        <strain evidence="7 8">J2-16</strain>
    </source>
</reference>
<evidence type="ECO:0000259" key="6">
    <source>
        <dbReference type="PROSITE" id="PS50022"/>
    </source>
</evidence>
<sequence length="693" mass="76779">MSLSSTKPHPYGAIPSPRQLQWQSTELMSIVHFSLSTFADKEWGYGEDPASLFNPSALDAGQWVRVAKDAGIQGMILVCKHHDGFCLWPTKTTEYCVRNSPWKEGQGDVVAEVSAACREYGLKFGVYLSPWDRNHAQYGRPEYVAVYHQQLTELLTQYGPLYEVWFDGANGGDGYYGGTNERRSIDSESYYQWDQIKALVRKHQPEACMFGLEDIRYVGNESGVAGETCWATQTFIGHPSAQQSESPSTLGDRHGEWMPAECDFPLRKGWFFHANDWIRQPEKLFDIYCTSVGRGGAMNIGLAPDTRGLLHDDDIVALQGWKALMDQTFGVDLLQSNVTGVSANNVRAGDSQYAASCVLDGEAGTYWACDDDLPHPELVFELDTPITFNLLSIGEFLPLGQRVDAFSVDIWTEGQWQEVGTATSIGNRRLLILKNAQAQKFRIRFTDCAACPAIRAVALYRAPIGLILRGQLSIVRNREGRVTIRSSNSGLTVRYTLDGSEPNRSSLLYTGPFPFTQSGTIKAFGYIENVEGAQIASVSSTFGMDRRGWSVVDVSLDSPFTNDGIAGVEKLLDDDPETYWHTYHADKKKSAPPHDVTLDMGQAVPVKAFTFQPHLTTGIPCAIPDKYEFHLSLDGESWTLAAEGEFGNIKANPEMQLVPLMQPVVARYLRFVALHVIDEGNYVIVAGLGVVEA</sequence>
<dbReference type="InterPro" id="IPR000421">
    <property type="entry name" value="FA58C"/>
</dbReference>
<dbReference type="Pfam" id="PF01120">
    <property type="entry name" value="Alpha_L_fucos"/>
    <property type="match status" value="1"/>
</dbReference>
<protein>
    <recommendedName>
        <fullName evidence="2">alpha-L-fucosidase</fullName>
        <ecNumber evidence="2">3.2.1.51</ecNumber>
    </recommendedName>
</protein>
<evidence type="ECO:0000256" key="3">
    <source>
        <dbReference type="ARBA" id="ARBA00022729"/>
    </source>
</evidence>
<dbReference type="Gene3D" id="2.60.120.260">
    <property type="entry name" value="Galactose-binding domain-like"/>
    <property type="match status" value="2"/>
</dbReference>
<keyword evidence="3" id="KW-0732">Signal</keyword>
<dbReference type="PANTHER" id="PTHR10030">
    <property type="entry name" value="ALPHA-L-FUCOSIDASE"/>
    <property type="match status" value="1"/>
</dbReference>
<dbReference type="SUPFAM" id="SSF51445">
    <property type="entry name" value="(Trans)glycosidases"/>
    <property type="match status" value="1"/>
</dbReference>
<dbReference type="RefSeq" id="WP_319834190.1">
    <property type="nucleotide sequence ID" value="NZ_CP138858.1"/>
</dbReference>
<dbReference type="InterPro" id="IPR059177">
    <property type="entry name" value="GH29D-like_dom"/>
</dbReference>
<dbReference type="EC" id="3.2.1.51" evidence="2"/>
<dbReference type="InterPro" id="IPR057739">
    <property type="entry name" value="Glyco_hydro_29_N"/>
</dbReference>
<evidence type="ECO:0000313" key="8">
    <source>
        <dbReference type="Proteomes" id="UP001324993"/>
    </source>
</evidence>
<keyword evidence="5" id="KW-0326">Glycosidase</keyword>
<dbReference type="EMBL" id="CP138858">
    <property type="protein sequence ID" value="WPJ97346.1"/>
    <property type="molecule type" value="Genomic_DNA"/>
</dbReference>